<dbReference type="NCBIfam" id="TIGR01662">
    <property type="entry name" value="HAD-SF-IIIA"/>
    <property type="match status" value="1"/>
</dbReference>
<dbReference type="KEGG" id="sgy:Sgly_1517"/>
<dbReference type="eggNOG" id="COG0241">
    <property type="taxonomic scope" value="Bacteria"/>
</dbReference>
<gene>
    <name evidence="5" type="ordered locus">Sgly_1517</name>
</gene>
<dbReference type="CDD" id="cd07503">
    <property type="entry name" value="HAD_HisB-N"/>
    <property type="match status" value="1"/>
</dbReference>
<dbReference type="InterPro" id="IPR050486">
    <property type="entry name" value="Mannose-1P_guanyltransferase"/>
</dbReference>
<dbReference type="Gene3D" id="3.90.550.10">
    <property type="entry name" value="Spore Coat Polysaccharide Biosynthesis Protein SpsA, Chain A"/>
    <property type="match status" value="1"/>
</dbReference>
<feature type="domain" description="Nucleotidyl transferase" evidence="4">
    <location>
        <begin position="2"/>
        <end position="238"/>
    </location>
</feature>
<evidence type="ECO:0000259" key="4">
    <source>
        <dbReference type="Pfam" id="PF00483"/>
    </source>
</evidence>
<keyword evidence="2" id="KW-0479">Metal-binding</keyword>
<dbReference type="InterPro" id="IPR023214">
    <property type="entry name" value="HAD_sf"/>
</dbReference>
<dbReference type="AlphaFoldDB" id="F0SX35"/>
<dbReference type="CDD" id="cd04181">
    <property type="entry name" value="NTP_transferase"/>
    <property type="match status" value="1"/>
</dbReference>
<dbReference type="InterPro" id="IPR005835">
    <property type="entry name" value="NTP_transferase_dom"/>
</dbReference>
<dbReference type="eggNOG" id="COG1208">
    <property type="taxonomic scope" value="Bacteria"/>
</dbReference>
<dbReference type="Pfam" id="PF00483">
    <property type="entry name" value="NTP_transferase"/>
    <property type="match status" value="1"/>
</dbReference>
<reference evidence="5 6" key="1">
    <citation type="journal article" date="2011" name="Stand. Genomic Sci.">
        <title>Complete genome sequence of Syntrophobotulus glycolicus type strain (FlGlyR).</title>
        <authorList>
            <person name="Han C."/>
            <person name="Mwirichia R."/>
            <person name="Chertkov O."/>
            <person name="Held B."/>
            <person name="Lapidus A."/>
            <person name="Nolan M."/>
            <person name="Lucas S."/>
            <person name="Hammon N."/>
            <person name="Deshpande S."/>
            <person name="Cheng J.F."/>
            <person name="Tapia R."/>
            <person name="Goodwin L."/>
            <person name="Pitluck S."/>
            <person name="Huntemann M."/>
            <person name="Liolios K."/>
            <person name="Ivanova N."/>
            <person name="Pagani I."/>
            <person name="Mavromatis K."/>
            <person name="Ovchinikova G."/>
            <person name="Pati A."/>
            <person name="Chen A."/>
            <person name="Palaniappan K."/>
            <person name="Land M."/>
            <person name="Hauser L."/>
            <person name="Brambilla E.M."/>
            <person name="Rohde M."/>
            <person name="Spring S."/>
            <person name="Sikorski J."/>
            <person name="Goker M."/>
            <person name="Woyke T."/>
            <person name="Bristow J."/>
            <person name="Eisen J.A."/>
            <person name="Markowitz V."/>
            <person name="Hugenholtz P."/>
            <person name="Kyrpides N.C."/>
            <person name="Klenk H.P."/>
            <person name="Detter J.C."/>
        </authorList>
    </citation>
    <scope>NUCLEOTIDE SEQUENCE [LARGE SCALE GENOMIC DNA]</scope>
    <source>
        <strain evidence="6">DSM 8271 / FlGlyR</strain>
    </source>
</reference>
<dbReference type="NCBIfam" id="TIGR01656">
    <property type="entry name" value="Histidinol-ppas"/>
    <property type="match status" value="1"/>
</dbReference>
<dbReference type="InterPro" id="IPR036412">
    <property type="entry name" value="HAD-like_sf"/>
</dbReference>
<name>F0SX35_SYNGF</name>
<dbReference type="EMBL" id="CP002547">
    <property type="protein sequence ID" value="ADY55818.1"/>
    <property type="molecule type" value="Genomic_DNA"/>
</dbReference>
<dbReference type="PANTHER" id="PTHR22572">
    <property type="entry name" value="SUGAR-1-PHOSPHATE GUANYL TRANSFERASE"/>
    <property type="match status" value="1"/>
</dbReference>
<dbReference type="SUPFAM" id="SSF56784">
    <property type="entry name" value="HAD-like"/>
    <property type="match status" value="1"/>
</dbReference>
<dbReference type="GO" id="GO:0016791">
    <property type="term" value="F:phosphatase activity"/>
    <property type="evidence" value="ECO:0007669"/>
    <property type="project" value="InterPro"/>
</dbReference>
<dbReference type="OrthoDB" id="9801899at2"/>
<proteinExistence type="predicted"/>
<dbReference type="GO" id="GO:0046872">
    <property type="term" value="F:metal ion binding"/>
    <property type="evidence" value="ECO:0007669"/>
    <property type="project" value="UniProtKB-KW"/>
</dbReference>
<dbReference type="InterPro" id="IPR006549">
    <property type="entry name" value="HAD-SF_hydro_IIIA"/>
</dbReference>
<accession>F0SX35</accession>
<dbReference type="Gene3D" id="3.40.50.1000">
    <property type="entry name" value="HAD superfamily/HAD-like"/>
    <property type="match status" value="1"/>
</dbReference>
<dbReference type="Proteomes" id="UP000007488">
    <property type="component" value="Chromosome"/>
</dbReference>
<dbReference type="InterPro" id="IPR029044">
    <property type="entry name" value="Nucleotide-diphossugar_trans"/>
</dbReference>
<dbReference type="HOGENOM" id="CLU_028110_0_0_9"/>
<sequence>MKVVITAGGRGTRISAVHSRIPKPMIPVLGKPVLEHQIECLHKQGFTDITVTVGYLSHTIQTYFGNGDKRSPATGKPFGVHLSYVAEEEPLGTAGALYWLRDKCKEDFLLLNGDIIFDIDINRFYQFHRDKKGLATLFTHPNSHPYDSGIIVTDQESRVKRWLHSEDVRMYCPNRVNAGLHILSPEILSAFATLQKRDLDRDILQPLIATGRLYAYDSPEYVKDMGTPERLSSVSSAVRTGIVGEKNLSNRQRAVFLDRDGIINKHVGFLTSIEDFALMDNVADAIRKINDSGYLAIVVTNQPVIARGELSPEGLQEIHHKMETLLGRQGAYIDALYYCPHHPRKGFAGERPELKIHCDCRKPKPGMLRKAAQKFNIDLSRSWMIGDSESDIQAGLSAGCQVCFIGEEPPLNAKSFPTLYDCICTILDR</sequence>
<dbReference type="InterPro" id="IPR006543">
    <property type="entry name" value="Histidinol-phos"/>
</dbReference>
<dbReference type="Pfam" id="PF13242">
    <property type="entry name" value="Hydrolase_like"/>
    <property type="match status" value="1"/>
</dbReference>
<evidence type="ECO:0000256" key="2">
    <source>
        <dbReference type="ARBA" id="ARBA00022723"/>
    </source>
</evidence>
<evidence type="ECO:0000313" key="6">
    <source>
        <dbReference type="Proteomes" id="UP000007488"/>
    </source>
</evidence>
<keyword evidence="3" id="KW-0378">Hydrolase</keyword>
<dbReference type="SUPFAM" id="SSF53448">
    <property type="entry name" value="Nucleotide-diphospho-sugar transferases"/>
    <property type="match status" value="1"/>
</dbReference>
<evidence type="ECO:0000256" key="3">
    <source>
        <dbReference type="ARBA" id="ARBA00022801"/>
    </source>
</evidence>
<evidence type="ECO:0000256" key="1">
    <source>
        <dbReference type="ARBA" id="ARBA00022490"/>
    </source>
</evidence>
<evidence type="ECO:0000313" key="5">
    <source>
        <dbReference type="EMBL" id="ADY55818.1"/>
    </source>
</evidence>
<keyword evidence="6" id="KW-1185">Reference proteome</keyword>
<dbReference type="STRING" id="645991.Sgly_1517"/>
<dbReference type="RefSeq" id="WP_013624688.1">
    <property type="nucleotide sequence ID" value="NC_015172.1"/>
</dbReference>
<reference evidence="6" key="2">
    <citation type="submission" date="2011-02" db="EMBL/GenBank/DDBJ databases">
        <title>The complete genome of Syntrophobotulus glycolicus DSM 8271.</title>
        <authorList>
            <person name="Lucas S."/>
            <person name="Copeland A."/>
            <person name="Lapidus A."/>
            <person name="Bruce D."/>
            <person name="Goodwin L."/>
            <person name="Pitluck S."/>
            <person name="Kyrpides N."/>
            <person name="Mavromatis K."/>
            <person name="Pagani I."/>
            <person name="Ivanova N."/>
            <person name="Mikhailova N."/>
            <person name="Chertkov O."/>
            <person name="Held B."/>
            <person name="Detter J.C."/>
            <person name="Tapia R."/>
            <person name="Han C."/>
            <person name="Land M."/>
            <person name="Hauser L."/>
            <person name="Markowitz V."/>
            <person name="Cheng J.-F."/>
            <person name="Hugenholtz P."/>
            <person name="Woyke T."/>
            <person name="Wu D."/>
            <person name="Spring S."/>
            <person name="Schroeder M."/>
            <person name="Brambilla E."/>
            <person name="Klenk H.-P."/>
            <person name="Eisen J.A."/>
        </authorList>
    </citation>
    <scope>NUCLEOTIDE SEQUENCE [LARGE SCALE GENOMIC DNA]</scope>
    <source>
        <strain evidence="6">DSM 8271 / FlGlyR</strain>
    </source>
</reference>
<protein>
    <submittedName>
        <fullName evidence="5">Histidinol-phosphate phosphatase family protein</fullName>
    </submittedName>
</protein>
<organism evidence="5 6">
    <name type="scientific">Syntrophobotulus glycolicus (strain DSM 8271 / FlGlyR)</name>
    <dbReference type="NCBI Taxonomy" id="645991"/>
    <lineage>
        <taxon>Bacteria</taxon>
        <taxon>Bacillati</taxon>
        <taxon>Bacillota</taxon>
        <taxon>Clostridia</taxon>
        <taxon>Eubacteriales</taxon>
        <taxon>Desulfitobacteriaceae</taxon>
        <taxon>Syntrophobotulus</taxon>
    </lineage>
</organism>
<keyword evidence="1" id="KW-0963">Cytoplasm</keyword>